<dbReference type="PANTHER" id="PTHR46599">
    <property type="entry name" value="PIGGYBAC TRANSPOSABLE ELEMENT-DERIVED PROTEIN 4"/>
    <property type="match status" value="1"/>
</dbReference>
<dbReference type="RefSeq" id="XP_004992974.1">
    <property type="nucleotide sequence ID" value="XM_004992917.1"/>
</dbReference>
<evidence type="ECO:0000256" key="1">
    <source>
        <dbReference type="SAM" id="MobiDB-lite"/>
    </source>
</evidence>
<evidence type="ECO:0000313" key="3">
    <source>
        <dbReference type="EMBL" id="EGD74717.1"/>
    </source>
</evidence>
<proteinExistence type="predicted"/>
<dbReference type="InParanoid" id="F2UDM2"/>
<accession>F2UDM2</accession>
<dbReference type="GeneID" id="16073547"/>
<evidence type="ECO:0000313" key="4">
    <source>
        <dbReference type="Proteomes" id="UP000007799"/>
    </source>
</evidence>
<keyword evidence="4" id="KW-1185">Reference proteome</keyword>
<feature type="region of interest" description="Disordered" evidence="1">
    <location>
        <begin position="618"/>
        <end position="690"/>
    </location>
</feature>
<evidence type="ECO:0000259" key="2">
    <source>
        <dbReference type="Pfam" id="PF13843"/>
    </source>
</evidence>
<dbReference type="PANTHER" id="PTHR46599:SF3">
    <property type="entry name" value="PIGGYBAC TRANSPOSABLE ELEMENT-DERIVED PROTEIN 4"/>
    <property type="match status" value="1"/>
</dbReference>
<feature type="domain" description="PiggyBac transposable element-derived protein" evidence="2">
    <location>
        <begin position="203"/>
        <end position="551"/>
    </location>
</feature>
<dbReference type="Pfam" id="PF13843">
    <property type="entry name" value="DDE_Tnp_1_7"/>
    <property type="match status" value="1"/>
</dbReference>
<dbReference type="Proteomes" id="UP000007799">
    <property type="component" value="Unassembled WGS sequence"/>
</dbReference>
<reference evidence="3" key="1">
    <citation type="submission" date="2009-08" db="EMBL/GenBank/DDBJ databases">
        <title>Annotation of Salpingoeca rosetta.</title>
        <authorList>
            <consortium name="The Broad Institute Genome Sequencing Platform"/>
            <person name="Russ C."/>
            <person name="Cuomo C."/>
            <person name="Burger G."/>
            <person name="Gray M.W."/>
            <person name="Holland P.W.H."/>
            <person name="King N."/>
            <person name="Lang F.B.F."/>
            <person name="Roger A.J."/>
            <person name="Ruiz-Trillo I."/>
            <person name="Young S.K."/>
            <person name="Zeng Q."/>
            <person name="Gargeya S."/>
            <person name="Alvarado L."/>
            <person name="Berlin A."/>
            <person name="Chapman S.B."/>
            <person name="Chen Z."/>
            <person name="Freedman E."/>
            <person name="Gellesch M."/>
            <person name="Goldberg J."/>
            <person name="Griggs A."/>
            <person name="Gujja S."/>
            <person name="Heilman E."/>
            <person name="Heiman D."/>
            <person name="Howarth C."/>
            <person name="Mehta T."/>
            <person name="Neiman D."/>
            <person name="Pearson M."/>
            <person name="Roberts A."/>
            <person name="Saif S."/>
            <person name="Shea T."/>
            <person name="Shenoy N."/>
            <person name="Sisk P."/>
            <person name="Stolte C."/>
            <person name="Sykes S."/>
            <person name="White J."/>
            <person name="Yandava C."/>
            <person name="Haas B."/>
            <person name="Nusbaum C."/>
            <person name="Birren B."/>
        </authorList>
    </citation>
    <scope>NUCLEOTIDE SEQUENCE [LARGE SCALE GENOMIC DNA]</scope>
    <source>
        <strain evidence="3">ATCC 50818</strain>
    </source>
</reference>
<name>F2UDM2_SALR5</name>
<organism evidence="4">
    <name type="scientific">Salpingoeca rosetta (strain ATCC 50818 / BSB-021)</name>
    <dbReference type="NCBI Taxonomy" id="946362"/>
    <lineage>
        <taxon>Eukaryota</taxon>
        <taxon>Choanoflagellata</taxon>
        <taxon>Craspedida</taxon>
        <taxon>Salpingoecidae</taxon>
        <taxon>Salpingoeca</taxon>
    </lineage>
</organism>
<feature type="compositionally biased region" description="Low complexity" evidence="1">
    <location>
        <begin position="670"/>
        <end position="688"/>
    </location>
</feature>
<feature type="region of interest" description="Disordered" evidence="1">
    <location>
        <begin position="124"/>
        <end position="156"/>
    </location>
</feature>
<feature type="compositionally biased region" description="Low complexity" evidence="1">
    <location>
        <begin position="639"/>
        <end position="654"/>
    </location>
</feature>
<dbReference type="KEGG" id="sre:PTSG_06078"/>
<dbReference type="InterPro" id="IPR029526">
    <property type="entry name" value="PGBD"/>
</dbReference>
<dbReference type="AlphaFoldDB" id="F2UDM2"/>
<protein>
    <recommendedName>
        <fullName evidence="2">PiggyBac transposable element-derived protein domain-containing protein</fullName>
    </recommendedName>
</protein>
<dbReference type="EMBL" id="GL832969">
    <property type="protein sequence ID" value="EGD74717.1"/>
    <property type="molecule type" value="Genomic_DNA"/>
</dbReference>
<gene>
    <name evidence="3" type="ORF">PTSG_06078</name>
</gene>
<sequence>MSSRKRAKQLGVGARVVASAVAAFGVARACEAFGPGAHTRLVKGTIKEQTGRGRGRRWRVVWSTGSASTVPTRSLELDTGQAAAHGTGTQHGTGAGLTPAQAAIQPAQADTQALEPAEAIEVPEPSNQPAQHPPHSGSPQQSRAHTHAHEPDEAEEPAAVLVQHVWWKPARAASSLQHVRRPTPSFSPPTPALTLRPDNLLGFFLAAFPSTFLDALVSATSANLAAKGQRVTTTGEMLRVFGAFVGVAHLGLPLHQCWDDSYRDSDTFACLRFEQTFGLSRSRFEAILSCLAVVPDAPGDDPAQHQHQHQGQRLRPNLAAVEPAIAMFNASRREFRAGGTLVLHAHTSDTCASMDGVAHGCSAERGAEMELRSLADGESGVVLWLDVSDFEDGAAGDEGDGSNPAASNCAWMLDAAEAYAGSGRMLVGGPAVASVQAAYELKRRGLQFIGNVETMTRHFPKEWLAHHTPAPMGSTFTATADVDLSSIVHSGSAAISPVYIIAHAWRAARGVMTFVSTRSPDATQHRHDNSDDAITQSPIAHLYCSSRRKAAMHGVLSQGARLLAEAFTTNAPARHLLITLVGICITDAYLMLCHRWGEEHTPFWRFRLLLAKDLATNTADKPTSAPAPSGVQPQRRQRQQQQPRRQRQQHQQQPHPQPQHDRHQAPLRDQGQQQQAQSVAPATAASSSRNAPLSVHLPMLLRLHPYYADGHAKDTRLRCCICGKKTGYCCRECSQGTALSTIVPVCLPTLASSCFDAHLHSSLT</sequence>